<keyword evidence="1" id="KW-0812">Transmembrane</keyword>
<sequence>MLATASRQRTAALGYDGPSARDGRIDILRGIAIVFLTAEMVVQLTRPTAVLFESTGTLSAIAFLVATEGAVMGMLYRPRFAGGAVGESVLRIWKSGRAHYLAVVAATAALLALTLVPWVSTAPLTALSSHAARGSLFAPPPVDAADVTIGYPLDPNIVLDILLLRLGPWPLDVIGVLVGLFVVAPAALWALGRGKWFLVLFVSAALYVIELVTQLRILPTRAEASLPALGWQFIFVLGLLGGYYRRELVARFRGRVGRWVFAVLAAIAASIIALPWFTGNVTTSYPDLLARFAGTDTGWLFEPSAPGPLRAVVAVVFIIVTYGLLTVAWRPLHAVFGWLLSALGRSTIASTMLLVAAGVVVVSVPGIRDSPLPAVVIIAATVLAMRGALALLAQRRSAR</sequence>
<reference evidence="2" key="1">
    <citation type="journal article" date="2014" name="Int. J. Syst. Evol. Microbiol.">
        <title>Complete genome sequence of Corynebacterium casei LMG S-19264T (=DSM 44701T), isolated from a smear-ripened cheese.</title>
        <authorList>
            <consortium name="US DOE Joint Genome Institute (JGI-PGF)"/>
            <person name="Walter F."/>
            <person name="Albersmeier A."/>
            <person name="Kalinowski J."/>
            <person name="Ruckert C."/>
        </authorList>
    </citation>
    <scope>NUCLEOTIDE SEQUENCE</scope>
    <source>
        <strain evidence="2">CGMCC 1.12813</strain>
    </source>
</reference>
<dbReference type="Proteomes" id="UP000606922">
    <property type="component" value="Unassembled WGS sequence"/>
</dbReference>
<accession>A0A916WLK2</accession>
<feature type="transmembrane region" description="Helical" evidence="1">
    <location>
        <begin position="256"/>
        <end position="277"/>
    </location>
</feature>
<feature type="transmembrane region" description="Helical" evidence="1">
    <location>
        <begin position="374"/>
        <end position="393"/>
    </location>
</feature>
<feature type="transmembrane region" description="Helical" evidence="1">
    <location>
        <begin position="198"/>
        <end position="218"/>
    </location>
</feature>
<evidence type="ECO:0000313" key="3">
    <source>
        <dbReference type="Proteomes" id="UP000606922"/>
    </source>
</evidence>
<evidence type="ECO:0000256" key="1">
    <source>
        <dbReference type="SAM" id="Phobius"/>
    </source>
</evidence>
<dbReference type="Pfam" id="PF10129">
    <property type="entry name" value="OpgC_C"/>
    <property type="match status" value="1"/>
</dbReference>
<feature type="transmembrane region" description="Helical" evidence="1">
    <location>
        <begin position="98"/>
        <end position="119"/>
    </location>
</feature>
<feature type="transmembrane region" description="Helical" evidence="1">
    <location>
        <begin position="173"/>
        <end position="191"/>
    </location>
</feature>
<keyword evidence="3" id="KW-1185">Reference proteome</keyword>
<feature type="transmembrane region" description="Helical" evidence="1">
    <location>
        <begin position="336"/>
        <end position="362"/>
    </location>
</feature>
<name>A0A916WLK2_9MICO</name>
<protein>
    <submittedName>
        <fullName evidence="2">Uncharacterized protein</fullName>
    </submittedName>
</protein>
<comment type="caution">
    <text evidence="2">The sequence shown here is derived from an EMBL/GenBank/DDBJ whole genome shotgun (WGS) entry which is preliminary data.</text>
</comment>
<dbReference type="RefSeq" id="WP_188510922.1">
    <property type="nucleotide sequence ID" value="NZ_BMGB01000001.1"/>
</dbReference>
<dbReference type="InterPro" id="IPR014550">
    <property type="entry name" value="UCP028704_OpgC"/>
</dbReference>
<feature type="transmembrane region" description="Helical" evidence="1">
    <location>
        <begin position="224"/>
        <end position="244"/>
    </location>
</feature>
<dbReference type="AlphaFoldDB" id="A0A916WLK2"/>
<gene>
    <name evidence="2" type="ORF">GCM10010979_25120</name>
</gene>
<feature type="transmembrane region" description="Helical" evidence="1">
    <location>
        <begin position="309"/>
        <end position="329"/>
    </location>
</feature>
<keyword evidence="1" id="KW-1133">Transmembrane helix</keyword>
<evidence type="ECO:0000313" key="2">
    <source>
        <dbReference type="EMBL" id="GGB09494.1"/>
    </source>
</evidence>
<dbReference type="EMBL" id="BMGB01000001">
    <property type="protein sequence ID" value="GGB09494.1"/>
    <property type="molecule type" value="Genomic_DNA"/>
</dbReference>
<organism evidence="2 3">
    <name type="scientific">Conyzicola nivalis</name>
    <dbReference type="NCBI Taxonomy" id="1477021"/>
    <lineage>
        <taxon>Bacteria</taxon>
        <taxon>Bacillati</taxon>
        <taxon>Actinomycetota</taxon>
        <taxon>Actinomycetes</taxon>
        <taxon>Micrococcales</taxon>
        <taxon>Microbacteriaceae</taxon>
        <taxon>Conyzicola</taxon>
    </lineage>
</organism>
<keyword evidence="1" id="KW-0472">Membrane</keyword>
<reference evidence="2" key="2">
    <citation type="submission" date="2020-09" db="EMBL/GenBank/DDBJ databases">
        <authorList>
            <person name="Sun Q."/>
            <person name="Zhou Y."/>
        </authorList>
    </citation>
    <scope>NUCLEOTIDE SEQUENCE</scope>
    <source>
        <strain evidence="2">CGMCC 1.12813</strain>
    </source>
</reference>
<proteinExistence type="predicted"/>